<gene>
    <name evidence="1" type="ORF">HNQ03_000450</name>
</gene>
<protein>
    <recommendedName>
        <fullName evidence="3">ParE-like toxin of type II ParDE toxin-antitoxin system</fullName>
    </recommendedName>
</protein>
<dbReference type="AlphaFoldDB" id="A0A8J8KAE0"/>
<reference evidence="1" key="1">
    <citation type="submission" date="2020-05" db="EMBL/GenBank/DDBJ databases">
        <title>Genomic Encyclopedia of Type Strains, Phase IV (KMG-V): Genome sequencing to study the core and pangenomes of soil and plant-associated prokaryotes.</title>
        <authorList>
            <person name="Whitman W."/>
        </authorList>
    </citation>
    <scope>NUCLEOTIDE SEQUENCE</scope>
    <source>
        <strain evidence="1">16F</strain>
    </source>
</reference>
<evidence type="ECO:0000313" key="1">
    <source>
        <dbReference type="EMBL" id="NRS91384.1"/>
    </source>
</evidence>
<dbReference type="EMBL" id="JABSNO010000002">
    <property type="protein sequence ID" value="NRS91384.1"/>
    <property type="molecule type" value="Genomic_DNA"/>
</dbReference>
<proteinExistence type="predicted"/>
<evidence type="ECO:0008006" key="3">
    <source>
        <dbReference type="Google" id="ProtNLM"/>
    </source>
</evidence>
<evidence type="ECO:0000313" key="2">
    <source>
        <dbReference type="Proteomes" id="UP000610746"/>
    </source>
</evidence>
<keyword evidence="2" id="KW-1185">Reference proteome</keyword>
<name>A0A8J8KAE0_9FLAO</name>
<dbReference type="Proteomes" id="UP000610746">
    <property type="component" value="Unassembled WGS sequence"/>
</dbReference>
<accession>A0A8J8KAE0</accession>
<organism evidence="1 2">
    <name type="scientific">Frigoriflavimonas asaccharolytica</name>
    <dbReference type="NCBI Taxonomy" id="2735899"/>
    <lineage>
        <taxon>Bacteria</taxon>
        <taxon>Pseudomonadati</taxon>
        <taxon>Bacteroidota</taxon>
        <taxon>Flavobacteriia</taxon>
        <taxon>Flavobacteriales</taxon>
        <taxon>Weeksellaceae</taxon>
        <taxon>Frigoriflavimonas</taxon>
    </lineage>
</organism>
<sequence>MKVVFTKTFLNKLDRQVNFIARDKPIAAEKFRSDIILMIEKFQINLLLTRNPDFLKMKIFAN</sequence>
<comment type="caution">
    <text evidence="1">The sequence shown here is derived from an EMBL/GenBank/DDBJ whole genome shotgun (WGS) entry which is preliminary data.</text>
</comment>